<evidence type="ECO:0000313" key="2">
    <source>
        <dbReference type="EMBL" id="CAE6506794.1"/>
    </source>
</evidence>
<feature type="region of interest" description="Disordered" evidence="1">
    <location>
        <begin position="93"/>
        <end position="119"/>
    </location>
</feature>
<feature type="compositionally biased region" description="Polar residues" evidence="1">
    <location>
        <begin position="41"/>
        <end position="58"/>
    </location>
</feature>
<feature type="region of interest" description="Disordered" evidence="1">
    <location>
        <begin position="39"/>
        <end position="69"/>
    </location>
</feature>
<gene>
    <name evidence="2" type="ORF">RDB_LOCUS146702</name>
</gene>
<proteinExistence type="predicted"/>
<comment type="caution">
    <text evidence="2">The sequence shown here is derived from an EMBL/GenBank/DDBJ whole genome shotgun (WGS) entry which is preliminary data.</text>
</comment>
<dbReference type="AlphaFoldDB" id="A0A8H3HGE5"/>
<dbReference type="Proteomes" id="UP000663843">
    <property type="component" value="Unassembled WGS sequence"/>
</dbReference>
<reference evidence="2" key="1">
    <citation type="submission" date="2021-01" db="EMBL/GenBank/DDBJ databases">
        <authorList>
            <person name="Kaushik A."/>
        </authorList>
    </citation>
    <scope>NUCLEOTIDE SEQUENCE</scope>
    <source>
        <strain evidence="2">AG2-2IIIB</strain>
    </source>
</reference>
<feature type="compositionally biased region" description="Polar residues" evidence="1">
    <location>
        <begin position="107"/>
        <end position="119"/>
    </location>
</feature>
<sequence length="119" mass="13041">MPQIAAATTTYLSKEVTRQILDHAVELAVGEIPIIKRDPNRQNSLHRSPSVATNNQYGIMTPPQSPPVAQQALSYPQQFESKQQPMIFAPLADVSCGDQGYPGPTDSPVQQTQKNMPQL</sequence>
<protein>
    <submittedName>
        <fullName evidence="2">Uncharacterized protein</fullName>
    </submittedName>
</protein>
<evidence type="ECO:0000256" key="1">
    <source>
        <dbReference type="SAM" id="MobiDB-lite"/>
    </source>
</evidence>
<accession>A0A8H3HGE5</accession>
<dbReference type="EMBL" id="CAJMWT010005507">
    <property type="protein sequence ID" value="CAE6506794.1"/>
    <property type="molecule type" value="Genomic_DNA"/>
</dbReference>
<evidence type="ECO:0000313" key="3">
    <source>
        <dbReference type="Proteomes" id="UP000663843"/>
    </source>
</evidence>
<name>A0A8H3HGE5_9AGAM</name>
<organism evidence="2 3">
    <name type="scientific">Rhizoctonia solani</name>
    <dbReference type="NCBI Taxonomy" id="456999"/>
    <lineage>
        <taxon>Eukaryota</taxon>
        <taxon>Fungi</taxon>
        <taxon>Dikarya</taxon>
        <taxon>Basidiomycota</taxon>
        <taxon>Agaricomycotina</taxon>
        <taxon>Agaricomycetes</taxon>
        <taxon>Cantharellales</taxon>
        <taxon>Ceratobasidiaceae</taxon>
        <taxon>Rhizoctonia</taxon>
    </lineage>
</organism>